<proteinExistence type="predicted"/>
<dbReference type="STRING" id="1263103.BN741_00749"/>
<feature type="signal peptide" evidence="1">
    <location>
        <begin position="1"/>
        <end position="21"/>
    </location>
</feature>
<sequence>MQIRKLFVLAALTLCSLAGSAQITLSPMYDAKESKATEGQKAIVEARLRSVITSMKLVSGYNSRFVLACKTVPLQTEVAGTKIAQRISATFAVGDARTKSCFGTSIVEFTGIGNTEEQALTNALKNIKNSPQLRKLVDKSKQRIIDYYNNNAASIIRKAQTLINGKQYEQALFELCAIPEDCNLYEQALEMMEKVYETAYGDESVQLNRKELGAACRKLADEYATNNCPESDCSLGWW</sequence>
<feature type="chain" id="PRO_5004434115" evidence="1">
    <location>
        <begin position="22"/>
        <end position="238"/>
    </location>
</feature>
<protein>
    <submittedName>
        <fullName evidence="2">Uncharacterized protein</fullName>
    </submittedName>
</protein>
<keyword evidence="1" id="KW-0732">Signal</keyword>
<gene>
    <name evidence="2" type="ORF">BN741_00749</name>
</gene>
<accession>R7GT72</accession>
<name>R7GT72_9BACT</name>
<comment type="caution">
    <text evidence="2">The sequence shown here is derived from an EMBL/GenBank/DDBJ whole genome shotgun (WGS) entry which is preliminary data.</text>
</comment>
<dbReference type="Proteomes" id="UP000018072">
    <property type="component" value="Unassembled WGS sequence"/>
</dbReference>
<reference evidence="2" key="1">
    <citation type="submission" date="2012-11" db="EMBL/GenBank/DDBJ databases">
        <title>Dependencies among metagenomic species, viruses, plasmids and units of genetic variation.</title>
        <authorList>
            <person name="Nielsen H.B."/>
            <person name="Almeida M."/>
            <person name="Juncker A.S."/>
            <person name="Rasmussen S."/>
            <person name="Li J."/>
            <person name="Sunagawa S."/>
            <person name="Plichta D."/>
            <person name="Gautier L."/>
            <person name="Le Chatelier E."/>
            <person name="Peletier E."/>
            <person name="Bonde I."/>
            <person name="Nielsen T."/>
            <person name="Manichanh C."/>
            <person name="Arumugam M."/>
            <person name="Batto J."/>
            <person name="Santos M.B.Q.D."/>
            <person name="Blom N."/>
            <person name="Borruel N."/>
            <person name="Burgdorf K.S."/>
            <person name="Boumezbeur F."/>
            <person name="Casellas F."/>
            <person name="Dore J."/>
            <person name="Guarner F."/>
            <person name="Hansen T."/>
            <person name="Hildebrand F."/>
            <person name="Kaas R.S."/>
            <person name="Kennedy S."/>
            <person name="Kristiansen K."/>
            <person name="Kultima J.R."/>
            <person name="Leonard P."/>
            <person name="Levenez F."/>
            <person name="Lund O."/>
            <person name="Moumen B."/>
            <person name="Le Paslier D."/>
            <person name="Pons N."/>
            <person name="Pedersen O."/>
            <person name="Prifti E."/>
            <person name="Qin J."/>
            <person name="Raes J."/>
            <person name="Tap J."/>
            <person name="Tims S."/>
            <person name="Ussery D.W."/>
            <person name="Yamada T."/>
            <person name="MetaHit consortium"/>
            <person name="Renault P."/>
            <person name="Sicheritz-Ponten T."/>
            <person name="Bork P."/>
            <person name="Wang J."/>
            <person name="Brunak S."/>
            <person name="Ehrlich S.D."/>
        </authorList>
    </citation>
    <scope>NUCLEOTIDE SEQUENCE [LARGE SCALE GENOMIC DNA]</scope>
</reference>
<dbReference type="EMBL" id="CBIT010000058">
    <property type="protein sequence ID" value="CDE30609.1"/>
    <property type="molecule type" value="Genomic_DNA"/>
</dbReference>
<dbReference type="RefSeq" id="WP_022429997.1">
    <property type="nucleotide sequence ID" value="NZ_FR899226.1"/>
</dbReference>
<evidence type="ECO:0000313" key="2">
    <source>
        <dbReference type="EMBL" id="CDE30609.1"/>
    </source>
</evidence>
<organism evidence="2">
    <name type="scientific">Leyella stercorea CAG:629</name>
    <dbReference type="NCBI Taxonomy" id="1263103"/>
    <lineage>
        <taxon>Bacteria</taxon>
        <taxon>Pseudomonadati</taxon>
        <taxon>Bacteroidota</taxon>
        <taxon>Bacteroidia</taxon>
        <taxon>Bacteroidales</taxon>
        <taxon>Prevotellaceae</taxon>
        <taxon>Leyella</taxon>
    </lineage>
</organism>
<evidence type="ECO:0000256" key="1">
    <source>
        <dbReference type="SAM" id="SignalP"/>
    </source>
</evidence>
<dbReference type="AlphaFoldDB" id="R7GT72"/>